<protein>
    <submittedName>
        <fullName evidence="1">Uncharacterized protein</fullName>
    </submittedName>
</protein>
<organism evidence="1 2">
    <name type="scientific">Trichonephila clavipes</name>
    <name type="common">Golden silk orbweaver</name>
    <name type="synonym">Nephila clavipes</name>
    <dbReference type="NCBI Taxonomy" id="2585209"/>
    <lineage>
        <taxon>Eukaryota</taxon>
        <taxon>Metazoa</taxon>
        <taxon>Ecdysozoa</taxon>
        <taxon>Arthropoda</taxon>
        <taxon>Chelicerata</taxon>
        <taxon>Arachnida</taxon>
        <taxon>Araneae</taxon>
        <taxon>Araneomorphae</taxon>
        <taxon>Entelegynae</taxon>
        <taxon>Araneoidea</taxon>
        <taxon>Nephilidae</taxon>
        <taxon>Trichonephila</taxon>
    </lineage>
</organism>
<keyword evidence="2" id="KW-1185">Reference proteome</keyword>
<accession>A0A8X6VY62</accession>
<evidence type="ECO:0000313" key="1">
    <source>
        <dbReference type="EMBL" id="GFY24628.1"/>
    </source>
</evidence>
<reference evidence="1" key="1">
    <citation type="submission" date="2020-08" db="EMBL/GenBank/DDBJ databases">
        <title>Multicomponent nature underlies the extraordinary mechanical properties of spider dragline silk.</title>
        <authorList>
            <person name="Kono N."/>
            <person name="Nakamura H."/>
            <person name="Mori M."/>
            <person name="Yoshida Y."/>
            <person name="Ohtoshi R."/>
            <person name="Malay A.D."/>
            <person name="Moran D.A.P."/>
            <person name="Tomita M."/>
            <person name="Numata K."/>
            <person name="Arakawa K."/>
        </authorList>
    </citation>
    <scope>NUCLEOTIDE SEQUENCE</scope>
</reference>
<dbReference type="Proteomes" id="UP000887159">
    <property type="component" value="Unassembled WGS sequence"/>
</dbReference>
<evidence type="ECO:0000313" key="2">
    <source>
        <dbReference type="Proteomes" id="UP000887159"/>
    </source>
</evidence>
<dbReference type="EMBL" id="BMAU01021369">
    <property type="protein sequence ID" value="GFY24628.1"/>
    <property type="molecule type" value="Genomic_DNA"/>
</dbReference>
<comment type="caution">
    <text evidence="1">The sequence shown here is derived from an EMBL/GenBank/DDBJ whole genome shotgun (WGS) entry which is preliminary data.</text>
</comment>
<proteinExistence type="predicted"/>
<name>A0A8X6VY62_TRICX</name>
<gene>
    <name evidence="1" type="ORF">TNCV_1016741</name>
</gene>
<sequence>MKIHRLGPGLNQRTWAYRAIDKPTTPPSKSKPAVTVKQIISELEKLGSPHEGTKNYGLKIDPQLALNIK</sequence>
<dbReference type="AlphaFoldDB" id="A0A8X6VY62"/>